<gene>
    <name evidence="1" type="ORF">K0M31_007493</name>
</gene>
<keyword evidence="2" id="KW-1185">Reference proteome</keyword>
<comment type="caution">
    <text evidence="1">The sequence shown here is derived from an EMBL/GenBank/DDBJ whole genome shotgun (WGS) entry which is preliminary data.</text>
</comment>
<proteinExistence type="predicted"/>
<reference evidence="1" key="1">
    <citation type="submission" date="2021-10" db="EMBL/GenBank/DDBJ databases">
        <title>Melipona bicolor Genome sequencing and assembly.</title>
        <authorList>
            <person name="Araujo N.S."/>
            <person name="Arias M.C."/>
        </authorList>
    </citation>
    <scope>NUCLEOTIDE SEQUENCE</scope>
    <source>
        <strain evidence="1">USP_2M_L1-L4_2017</strain>
        <tissue evidence="1">Whole body</tissue>
    </source>
</reference>
<dbReference type="AlphaFoldDB" id="A0AA40KW16"/>
<evidence type="ECO:0000313" key="1">
    <source>
        <dbReference type="EMBL" id="KAK1134713.1"/>
    </source>
</evidence>
<accession>A0AA40KW16</accession>
<organism evidence="1 2">
    <name type="scientific">Melipona bicolor</name>
    <dbReference type="NCBI Taxonomy" id="60889"/>
    <lineage>
        <taxon>Eukaryota</taxon>
        <taxon>Metazoa</taxon>
        <taxon>Ecdysozoa</taxon>
        <taxon>Arthropoda</taxon>
        <taxon>Hexapoda</taxon>
        <taxon>Insecta</taxon>
        <taxon>Pterygota</taxon>
        <taxon>Neoptera</taxon>
        <taxon>Endopterygota</taxon>
        <taxon>Hymenoptera</taxon>
        <taxon>Apocrita</taxon>
        <taxon>Aculeata</taxon>
        <taxon>Apoidea</taxon>
        <taxon>Anthophila</taxon>
        <taxon>Apidae</taxon>
        <taxon>Melipona</taxon>
    </lineage>
</organism>
<dbReference type="Proteomes" id="UP001177670">
    <property type="component" value="Unassembled WGS sequence"/>
</dbReference>
<evidence type="ECO:0000313" key="2">
    <source>
        <dbReference type="Proteomes" id="UP001177670"/>
    </source>
</evidence>
<dbReference type="EMBL" id="JAHYIQ010000002">
    <property type="protein sequence ID" value="KAK1134713.1"/>
    <property type="molecule type" value="Genomic_DNA"/>
</dbReference>
<name>A0AA40KW16_9HYME</name>
<protein>
    <submittedName>
        <fullName evidence="1">Uncharacterized protein</fullName>
    </submittedName>
</protein>
<sequence>MMSSEWNKMVETEEIFSVRVKFHFFRKFLRLQEARRMSVLQKKYYSMALASNAIILDGNFFPSNHVDIAHSTEIHRLVMRILRSMNHRDSTGGVLCPIGTMQFFQEKQLSTR</sequence>